<evidence type="ECO:0000313" key="1">
    <source>
        <dbReference type="EMBL" id="MBR0679767.1"/>
    </source>
</evidence>
<keyword evidence="2" id="KW-1185">Reference proteome</keyword>
<accession>A0A9X9X7T1</accession>
<sequence length="45" mass="4687">MPAAGGRPLAVSPDHAMLVDEVLVPAELLVDGVRVIRQPPRGSVT</sequence>
<evidence type="ECO:0000313" key="2">
    <source>
        <dbReference type="Proteomes" id="UP001138709"/>
    </source>
</evidence>
<reference evidence="1" key="1">
    <citation type="submission" date="2020-01" db="EMBL/GenBank/DDBJ databases">
        <authorList>
            <person name="Rat A."/>
        </authorList>
    </citation>
    <scope>NUCLEOTIDE SEQUENCE</scope>
    <source>
        <strain evidence="1">LMG 31228</strain>
    </source>
</reference>
<comment type="caution">
    <text evidence="1">The sequence shown here is derived from an EMBL/GenBank/DDBJ whole genome shotgun (WGS) entry which is preliminary data.</text>
</comment>
<protein>
    <recommendedName>
        <fullName evidence="3">Hedgehog/Intein (Hint) domain-containing protein</fullName>
    </recommendedName>
</protein>
<dbReference type="AlphaFoldDB" id="A0A9X9X7T1"/>
<gene>
    <name evidence="1" type="ORF">GXW74_04665</name>
</gene>
<dbReference type="Proteomes" id="UP001138709">
    <property type="component" value="Unassembled WGS sequence"/>
</dbReference>
<dbReference type="EMBL" id="JAAEDL010000003">
    <property type="protein sequence ID" value="MBR0679767.1"/>
    <property type="molecule type" value="Genomic_DNA"/>
</dbReference>
<organism evidence="1 2">
    <name type="scientific">Neoroseomonas eburnea</name>
    <dbReference type="NCBI Taxonomy" id="1346889"/>
    <lineage>
        <taxon>Bacteria</taxon>
        <taxon>Pseudomonadati</taxon>
        <taxon>Pseudomonadota</taxon>
        <taxon>Alphaproteobacteria</taxon>
        <taxon>Acetobacterales</taxon>
        <taxon>Acetobacteraceae</taxon>
        <taxon>Neoroseomonas</taxon>
    </lineage>
</organism>
<reference evidence="1" key="2">
    <citation type="journal article" date="2021" name="Syst. Appl. Microbiol.">
        <title>Roseomonas hellenica sp. nov., isolated from roots of wild-growing Alkanna tinctoria.</title>
        <authorList>
            <person name="Rat A."/>
            <person name="Naranjo H.D."/>
            <person name="Lebbe L."/>
            <person name="Cnockaert M."/>
            <person name="Krigas N."/>
            <person name="Grigoriadou K."/>
            <person name="Maloupa E."/>
            <person name="Willems A."/>
        </authorList>
    </citation>
    <scope>NUCLEOTIDE SEQUENCE</scope>
    <source>
        <strain evidence="1">LMG 31228</strain>
    </source>
</reference>
<dbReference type="RefSeq" id="WP_211845114.1">
    <property type="nucleotide sequence ID" value="NZ_JAAEDL010000003.1"/>
</dbReference>
<proteinExistence type="predicted"/>
<name>A0A9X9X7T1_9PROT</name>
<evidence type="ECO:0008006" key="3">
    <source>
        <dbReference type="Google" id="ProtNLM"/>
    </source>
</evidence>